<comment type="caution">
    <text evidence="3">The sequence shown here is derived from an EMBL/GenBank/DDBJ whole genome shotgun (WGS) entry which is preliminary data.</text>
</comment>
<dbReference type="GO" id="GO:0004519">
    <property type="term" value="F:endonuclease activity"/>
    <property type="evidence" value="ECO:0007669"/>
    <property type="project" value="UniProtKB-KW"/>
</dbReference>
<dbReference type="RefSeq" id="WP_308951762.1">
    <property type="nucleotide sequence ID" value="NZ_JARXHW010000047.1"/>
</dbReference>
<dbReference type="EC" id="3.1.21.-" evidence="3"/>
<protein>
    <submittedName>
        <fullName evidence="3">Restriction endonuclease</fullName>
        <ecNumber evidence="3">3.1.21.-</ecNumber>
    </submittedName>
</protein>
<keyword evidence="3" id="KW-0255">Endonuclease</keyword>
<gene>
    <name evidence="3" type="ORF">QEH52_15865</name>
</gene>
<keyword evidence="4" id="KW-1185">Reference proteome</keyword>
<reference evidence="3 4" key="1">
    <citation type="submission" date="2023-04" db="EMBL/GenBank/DDBJ databases">
        <title>A novel bacteria isolated from coastal sediment.</title>
        <authorList>
            <person name="Liu X.-J."/>
            <person name="Du Z.-J."/>
        </authorList>
    </citation>
    <scope>NUCLEOTIDE SEQUENCE [LARGE SCALE GENOMIC DNA]</scope>
    <source>
        <strain evidence="3 4">SDUM461003</strain>
    </source>
</reference>
<evidence type="ECO:0000313" key="4">
    <source>
        <dbReference type="Proteomes" id="UP001225316"/>
    </source>
</evidence>
<dbReference type="InterPro" id="IPR007560">
    <property type="entry name" value="Restrct_endonuc_IV_Mrr"/>
</dbReference>
<evidence type="ECO:0000259" key="2">
    <source>
        <dbReference type="Pfam" id="PF20720"/>
    </source>
</evidence>
<keyword evidence="3" id="KW-0378">Hydrolase</keyword>
<evidence type="ECO:0000259" key="1">
    <source>
        <dbReference type="Pfam" id="PF04471"/>
    </source>
</evidence>
<organism evidence="3 4">
    <name type="scientific">Thalassobacterium maritimum</name>
    <dbReference type="NCBI Taxonomy" id="3041265"/>
    <lineage>
        <taxon>Bacteria</taxon>
        <taxon>Pseudomonadati</taxon>
        <taxon>Verrucomicrobiota</taxon>
        <taxon>Opitutia</taxon>
        <taxon>Puniceicoccales</taxon>
        <taxon>Coraliomargaritaceae</taxon>
        <taxon>Thalassobacterium</taxon>
    </lineage>
</organism>
<dbReference type="SUPFAM" id="SSF52540">
    <property type="entry name" value="P-loop containing nucleoside triphosphate hydrolases"/>
    <property type="match status" value="2"/>
</dbReference>
<evidence type="ECO:0000313" key="3">
    <source>
        <dbReference type="EMBL" id="MDQ8209003.1"/>
    </source>
</evidence>
<dbReference type="Proteomes" id="UP001225316">
    <property type="component" value="Unassembled WGS sequence"/>
</dbReference>
<sequence>MACDFSQITGDEFERLVVQLLSKSLGIHIERFKEGKDGGIDGRFNSASGGSVIIQSKHYLKTGLGGLVSKLKNDELPKIKALAPERYILATSVPLSPADKDKIVDALEGQITSTSDIYGQSELNDLLGEFSDIERQHFNLWISSSCQLETFLNYAIHSRSSFALRDIHAKASKYVETKALVESADLLKKNRILIIAGEAGIGKTTLANNLCLRLVGEGYQFFLMSDDIAEAESITESEGKKVFLADDFLGSNYLNAITNNKDSSIVHFMDRIKSTNNGLFILTSRTHILKQGFELSSHLSNSKSARNKYVLEIEGLTQWDKARILYNHIWFSEFDERYTEKYFENQRYMEVINHQNFNPRLIEFITDYARFDGAPEEYWGHVTKTLKNPKDVWDHPFRIQSDDYLRSLVLLVVFNGGKIDEEDIRKSYTILNSLRPPKQTDNIDRQFHSICEIATGSFLNRNRSGERSWFTLFNPSITDYVVEQYKGNVNHLLDVFKALDTVSSLDNLDALTSENSAIGSKKIFNELIGDAFDREKSDNYLIILLCNAPASEENEERSVELIRRIIHSDAQIGFYDQLLDLMVSHSERFTEEDYAILDDFLDMNTVKRTTAENIFSILHDEYPHLCEYANFIENSITEHLKDLIKEFSNDLDLNDHLICYEPGEDEIDKQSIEDAISDKTTDLISDIDSTLTEHFSIDEDEVLQHIDVDDLIFQFRHNLEPDFDFSKRAQGQAARDNSIHTLFQRE</sequence>
<dbReference type="Gene3D" id="3.40.1350.10">
    <property type="match status" value="1"/>
</dbReference>
<dbReference type="Pfam" id="PF04471">
    <property type="entry name" value="Mrr_cat"/>
    <property type="match status" value="1"/>
</dbReference>
<dbReference type="Gene3D" id="3.40.50.300">
    <property type="entry name" value="P-loop containing nucleotide triphosphate hydrolases"/>
    <property type="match status" value="1"/>
</dbReference>
<accession>A0ABU1AXW0</accession>
<dbReference type="EMBL" id="JARXHW010000047">
    <property type="protein sequence ID" value="MDQ8209003.1"/>
    <property type="molecule type" value="Genomic_DNA"/>
</dbReference>
<feature type="domain" description="Restriction endonuclease type IV Mrr" evidence="1">
    <location>
        <begin position="7"/>
        <end position="60"/>
    </location>
</feature>
<feature type="domain" description="Novel STAND NTPase 3" evidence="2">
    <location>
        <begin position="174"/>
        <end position="331"/>
    </location>
</feature>
<dbReference type="InterPro" id="IPR011856">
    <property type="entry name" value="tRNA_endonuc-like_dom_sf"/>
</dbReference>
<dbReference type="GO" id="GO:0016787">
    <property type="term" value="F:hydrolase activity"/>
    <property type="evidence" value="ECO:0007669"/>
    <property type="project" value="UniProtKB-KW"/>
</dbReference>
<dbReference type="InterPro" id="IPR049050">
    <property type="entry name" value="nSTAND3"/>
</dbReference>
<name>A0ABU1AXW0_9BACT</name>
<dbReference type="InterPro" id="IPR027417">
    <property type="entry name" value="P-loop_NTPase"/>
</dbReference>
<proteinExistence type="predicted"/>
<dbReference type="Pfam" id="PF20720">
    <property type="entry name" value="nSTAND3"/>
    <property type="match status" value="1"/>
</dbReference>
<keyword evidence="3" id="KW-0540">Nuclease</keyword>